<name>A0A2Z7BHQ3_9LAMI</name>
<comment type="similarity">
    <text evidence="2 9">Belongs to the SCAMP family.</text>
</comment>
<sequence>MNRRNDPNPFDEEEPEVNPFSNGGAAAGSKSRIPKVVASTLGFGQKHDATVDIPLDTMNNSKSKEKELASWEADLNRRERDIKRREDAVSSAGVTVDDKNWPPFFPIIHHDIANEIPVHAQRLQYLAFASWLGIVLCLSFNVIAVIVCWVQGGGVKIFFLAIIYALMGCPLSYVLWYRPLYRAMRTDSALKFGWFFLFYLLHIAFCIFAAIAPPVVFHGKSLTGILAAIDVFSDHVLAGIFFLVGFALFCIESLLSLWVVQYILFPARGVSYCYCLVLLSLRPSPTPYPCLSSHQQAASPKANQGDMSIIQLQAQLYKLHKSEASTLKEKCAADDQNRKVDGGGGGGAGGRVRDWKAERPMSAHGSSISASSRSAALFWRLWDQSRLELKLYTKDPFLALSLALCLLSLGGLPPLAAKQISPAQTFANFCSNSKKWNATPNPNLKITNPTILLIESCDSMCQAKQIQAHMTRTGMFFHLFAVSRLLSFIALDENGDFRYANALFAQIREPNVYIWNTVVRGCVKNGFHELGFRYFLRMVRECVEMDKRSYVFGLKACGGLDDFRVGHSVHCRIWKVGSAKDVIIQNGLIHFYCESGNLVGADKTFREGEDIDVVSWTSMINGNVMHGLADEALKLFDEMCRSGVDPNEVTMVTVFSACAQKGDLRVGERIHEFAGKKGVRFSLNVMNAALDMYAKCGDLANAREIFDNMEDKDVFSWTSMVSGLAKSGDVELAHKALNLFERMIKLGLMPDDITFVGLLSACAHGGLVKKGWSYFQDMELYGLVPAVEHYACVIDLFCRVGLLDEASELIRLMPLEPDEAIWGAVLNGCRMHGNVELGKFAAEKLMNLDPKDSGIYVLLASLCANKSKWSDVRMTRSMMREKGVKKTRGYSSVEVEGKFHEFLVADESHPESKIIYEVVRDVLLFSKSEYCTSSTYIDAYL</sequence>
<dbReference type="GO" id="GO:0003723">
    <property type="term" value="F:RNA binding"/>
    <property type="evidence" value="ECO:0007669"/>
    <property type="project" value="InterPro"/>
</dbReference>
<gene>
    <name evidence="11" type="ORF">F511_07352</name>
</gene>
<keyword evidence="7 9" id="KW-0968">Cytoplasmic vesicle</keyword>
<dbReference type="Pfam" id="PF13041">
    <property type="entry name" value="PPR_2"/>
    <property type="match status" value="2"/>
</dbReference>
<proteinExistence type="inferred from homology"/>
<dbReference type="InterPro" id="IPR002885">
    <property type="entry name" value="PPR_rpt"/>
</dbReference>
<dbReference type="GO" id="GO:0030658">
    <property type="term" value="C:transport vesicle membrane"/>
    <property type="evidence" value="ECO:0007669"/>
    <property type="project" value="UniProtKB-SubCell"/>
</dbReference>
<dbReference type="Proteomes" id="UP000250235">
    <property type="component" value="Unassembled WGS sequence"/>
</dbReference>
<feature type="repeat" description="PPR" evidence="8">
    <location>
        <begin position="713"/>
        <end position="750"/>
    </location>
</feature>
<dbReference type="InterPro" id="IPR046960">
    <property type="entry name" value="PPR_At4g14850-like_plant"/>
</dbReference>
<keyword evidence="9" id="KW-1003">Cell membrane</keyword>
<dbReference type="InterPro" id="IPR011990">
    <property type="entry name" value="TPR-like_helical_dom_sf"/>
</dbReference>
<dbReference type="PANTHER" id="PTHR47926">
    <property type="entry name" value="PENTATRICOPEPTIDE REPEAT-CONTAINING PROTEIN"/>
    <property type="match status" value="1"/>
</dbReference>
<dbReference type="FunFam" id="1.25.40.10:FF:000184">
    <property type="entry name" value="Pentatricopeptide repeat-containing protein, chloroplastic"/>
    <property type="match status" value="1"/>
</dbReference>
<dbReference type="Pfam" id="PF04144">
    <property type="entry name" value="SCAMP"/>
    <property type="match status" value="1"/>
</dbReference>
<dbReference type="SUPFAM" id="SSF48452">
    <property type="entry name" value="TPR-like"/>
    <property type="match status" value="1"/>
</dbReference>
<keyword evidence="6 9" id="KW-0472">Membrane</keyword>
<protein>
    <recommendedName>
        <fullName evidence="9">Secretory carrier-associated membrane protein</fullName>
        <shortName evidence="9">Secretory carrier membrane protein</shortName>
    </recommendedName>
</protein>
<evidence type="ECO:0000256" key="9">
    <source>
        <dbReference type="RuleBase" id="RU363122"/>
    </source>
</evidence>
<keyword evidence="9" id="KW-0813">Transport</keyword>
<evidence type="ECO:0000313" key="11">
    <source>
        <dbReference type="EMBL" id="KZV31501.1"/>
    </source>
</evidence>
<evidence type="ECO:0000256" key="8">
    <source>
        <dbReference type="PROSITE-ProRule" id="PRU00708"/>
    </source>
</evidence>
<feature type="region of interest" description="Disordered" evidence="10">
    <location>
        <begin position="1"/>
        <end position="31"/>
    </location>
</feature>
<dbReference type="Gene3D" id="1.25.40.10">
    <property type="entry name" value="Tetratricopeptide repeat domain"/>
    <property type="match status" value="3"/>
</dbReference>
<dbReference type="GO" id="GO:0005886">
    <property type="term" value="C:plasma membrane"/>
    <property type="evidence" value="ECO:0007669"/>
    <property type="project" value="UniProtKB-SubCell"/>
</dbReference>
<reference evidence="11 12" key="1">
    <citation type="journal article" date="2015" name="Proc. Natl. Acad. Sci. U.S.A.">
        <title>The resurrection genome of Boea hygrometrica: A blueprint for survival of dehydration.</title>
        <authorList>
            <person name="Xiao L."/>
            <person name="Yang G."/>
            <person name="Zhang L."/>
            <person name="Yang X."/>
            <person name="Zhao S."/>
            <person name="Ji Z."/>
            <person name="Zhou Q."/>
            <person name="Hu M."/>
            <person name="Wang Y."/>
            <person name="Chen M."/>
            <person name="Xu Y."/>
            <person name="Jin H."/>
            <person name="Xiao X."/>
            <person name="Hu G."/>
            <person name="Bao F."/>
            <person name="Hu Y."/>
            <person name="Wan P."/>
            <person name="Li L."/>
            <person name="Deng X."/>
            <person name="Kuang T."/>
            <person name="Xiang C."/>
            <person name="Zhu J.K."/>
            <person name="Oliver M.J."/>
            <person name="He Y."/>
        </authorList>
    </citation>
    <scope>NUCLEOTIDE SEQUENCE [LARGE SCALE GENOMIC DNA]</scope>
    <source>
        <strain evidence="12">cv. XS01</strain>
    </source>
</reference>
<evidence type="ECO:0000256" key="5">
    <source>
        <dbReference type="ARBA" id="ARBA00022989"/>
    </source>
</evidence>
<dbReference type="FunFam" id="1.25.40.10:FF:000073">
    <property type="entry name" value="Pentatricopeptide repeat-containing protein chloroplastic"/>
    <property type="match status" value="1"/>
</dbReference>
<organism evidence="11 12">
    <name type="scientific">Dorcoceras hygrometricum</name>
    <dbReference type="NCBI Taxonomy" id="472368"/>
    <lineage>
        <taxon>Eukaryota</taxon>
        <taxon>Viridiplantae</taxon>
        <taxon>Streptophyta</taxon>
        <taxon>Embryophyta</taxon>
        <taxon>Tracheophyta</taxon>
        <taxon>Spermatophyta</taxon>
        <taxon>Magnoliopsida</taxon>
        <taxon>eudicotyledons</taxon>
        <taxon>Gunneridae</taxon>
        <taxon>Pentapetalae</taxon>
        <taxon>asterids</taxon>
        <taxon>lamiids</taxon>
        <taxon>Lamiales</taxon>
        <taxon>Gesneriaceae</taxon>
        <taxon>Didymocarpoideae</taxon>
        <taxon>Trichosporeae</taxon>
        <taxon>Loxocarpinae</taxon>
        <taxon>Dorcoceras</taxon>
    </lineage>
</organism>
<dbReference type="GO" id="GO:0009451">
    <property type="term" value="P:RNA modification"/>
    <property type="evidence" value="ECO:0007669"/>
    <property type="project" value="InterPro"/>
</dbReference>
<dbReference type="Pfam" id="PF20431">
    <property type="entry name" value="E_motif"/>
    <property type="match status" value="1"/>
</dbReference>
<evidence type="ECO:0000256" key="1">
    <source>
        <dbReference type="ARBA" id="ARBA00004003"/>
    </source>
</evidence>
<evidence type="ECO:0000256" key="6">
    <source>
        <dbReference type="ARBA" id="ARBA00023136"/>
    </source>
</evidence>
<evidence type="ECO:0000313" key="12">
    <source>
        <dbReference type="Proteomes" id="UP000250235"/>
    </source>
</evidence>
<feature type="transmembrane region" description="Helical" evidence="9">
    <location>
        <begin position="158"/>
        <end position="177"/>
    </location>
</feature>
<evidence type="ECO:0000256" key="3">
    <source>
        <dbReference type="ARBA" id="ARBA00022692"/>
    </source>
</evidence>
<comment type="subcellular location">
    <subcellularLocation>
        <location evidence="9">Cell membrane</location>
        <topology evidence="9">Multi-pass membrane protein</topology>
    </subcellularLocation>
    <subcellularLocation>
        <location evidence="9">Cytoplasmic vesicle</location>
        <location evidence="9">Secretory vesicle membrane</location>
        <topology evidence="9">Multi-pass membrane protein</topology>
    </subcellularLocation>
</comment>
<feature type="repeat" description="PPR" evidence="8">
    <location>
        <begin position="511"/>
        <end position="545"/>
    </location>
</feature>
<feature type="repeat" description="PPR" evidence="8">
    <location>
        <begin position="612"/>
        <end position="646"/>
    </location>
</feature>
<dbReference type="AlphaFoldDB" id="A0A2Z7BHQ3"/>
<keyword evidence="5 9" id="KW-1133">Transmembrane helix</keyword>
<dbReference type="PROSITE" id="PS51375">
    <property type="entry name" value="PPR"/>
    <property type="match status" value="4"/>
</dbReference>
<feature type="transmembrane region" description="Helical" evidence="9">
    <location>
        <begin position="125"/>
        <end position="152"/>
    </location>
</feature>
<dbReference type="Pfam" id="PF01535">
    <property type="entry name" value="PPR"/>
    <property type="match status" value="2"/>
</dbReference>
<feature type="repeat" description="PPR" evidence="8">
    <location>
        <begin position="751"/>
        <end position="785"/>
    </location>
</feature>
<dbReference type="EMBL" id="KV007465">
    <property type="protein sequence ID" value="KZV31501.1"/>
    <property type="molecule type" value="Genomic_DNA"/>
</dbReference>
<keyword evidence="12" id="KW-1185">Reference proteome</keyword>
<evidence type="ECO:0000256" key="4">
    <source>
        <dbReference type="ARBA" id="ARBA00022737"/>
    </source>
</evidence>
<feature type="transmembrane region" description="Helical" evidence="9">
    <location>
        <begin position="236"/>
        <end position="260"/>
    </location>
</feature>
<keyword evidence="4" id="KW-0677">Repeat</keyword>
<keyword evidence="3 9" id="KW-0812">Transmembrane</keyword>
<evidence type="ECO:0000256" key="10">
    <source>
        <dbReference type="SAM" id="MobiDB-lite"/>
    </source>
</evidence>
<comment type="caution">
    <text evidence="9">Lacks conserved residue(s) required for the propagation of feature annotation.</text>
</comment>
<dbReference type="InterPro" id="IPR046848">
    <property type="entry name" value="E_motif"/>
</dbReference>
<dbReference type="PANTHER" id="PTHR47926:SF387">
    <property type="entry name" value="PENTATRICOPEPTIDE REPEAT-CONTAINING PROTEIN"/>
    <property type="match status" value="1"/>
</dbReference>
<feature type="transmembrane region" description="Helical" evidence="9">
    <location>
        <begin position="189"/>
        <end position="216"/>
    </location>
</feature>
<dbReference type="OrthoDB" id="185373at2759"/>
<dbReference type="InterPro" id="IPR007273">
    <property type="entry name" value="SCAMP"/>
</dbReference>
<comment type="function">
    <text evidence="1 9">Probably involved in membrane trafficking.</text>
</comment>
<feature type="transmembrane region" description="Helical" evidence="9">
    <location>
        <begin position="397"/>
        <end position="416"/>
    </location>
</feature>
<accession>A0A2Z7BHQ3</accession>
<evidence type="ECO:0000256" key="7">
    <source>
        <dbReference type="ARBA" id="ARBA00023329"/>
    </source>
</evidence>
<dbReference type="GO" id="GO:0015031">
    <property type="term" value="P:protein transport"/>
    <property type="evidence" value="ECO:0007669"/>
    <property type="project" value="InterPro"/>
</dbReference>
<dbReference type="NCBIfam" id="TIGR00756">
    <property type="entry name" value="PPR"/>
    <property type="match status" value="4"/>
</dbReference>
<evidence type="ECO:0000256" key="2">
    <source>
        <dbReference type="ARBA" id="ARBA00010482"/>
    </source>
</evidence>